<dbReference type="InterPro" id="IPR004360">
    <property type="entry name" value="Glyas_Fos-R_dOase_dom"/>
</dbReference>
<accession>A0ABN3LHU1</accession>
<sequence>MRDDGFLQLIDFFLQREDAIRLVGRLMRYLCHSSIVALTRPAATGDSHPGTRFATTHGVLGRRIVRFRLDTGTRPVAADRRDQDATAMNHDSSRPRGVTRIVTSASVFGAPCWVSLTSRDVDATEDFYGAVLGWEWRSAKLGDRFRMAMVDGTPVAGIAAVADMWQMAVAWTPYFAVPSADEAAARAQERGGTAAVGPISFPPGRAALLADRDGATFGIWEGVLIADWEKWRHAAPAFIRLHTRDAFDAAIFYGEVLDWASERPGCCEVQYEGGEVVLRSQGDIVARIESGALGAAPDPTIRPHWQIHFAVEDVAACVRAAEVHGGSVLSKGSDEAVLRDADGAQFTVTSRRER</sequence>
<evidence type="ECO:0000259" key="1">
    <source>
        <dbReference type="PROSITE" id="PS51819"/>
    </source>
</evidence>
<protein>
    <recommendedName>
        <fullName evidence="1">VOC domain-containing protein</fullName>
    </recommendedName>
</protein>
<comment type="caution">
    <text evidence="2">The sequence shown here is derived from an EMBL/GenBank/DDBJ whole genome shotgun (WGS) entry which is preliminary data.</text>
</comment>
<dbReference type="Proteomes" id="UP001501777">
    <property type="component" value="Unassembled WGS sequence"/>
</dbReference>
<dbReference type="Gene3D" id="3.10.180.10">
    <property type="entry name" value="2,3-Dihydroxybiphenyl 1,2-Dioxygenase, domain 1"/>
    <property type="match status" value="2"/>
</dbReference>
<dbReference type="Pfam" id="PF00903">
    <property type="entry name" value="Glyoxalase"/>
    <property type="match status" value="1"/>
</dbReference>
<dbReference type="PANTHER" id="PTHR33993">
    <property type="entry name" value="GLYOXALASE-RELATED"/>
    <property type="match status" value="1"/>
</dbReference>
<dbReference type="InterPro" id="IPR029068">
    <property type="entry name" value="Glyas_Bleomycin-R_OHBP_Dase"/>
</dbReference>
<dbReference type="PANTHER" id="PTHR33993:SF10">
    <property type="entry name" value="CONSERVED PROTEIN"/>
    <property type="match status" value="1"/>
</dbReference>
<dbReference type="InterPro" id="IPR041581">
    <property type="entry name" value="Glyoxalase_6"/>
</dbReference>
<reference evidence="2 3" key="1">
    <citation type="journal article" date="2019" name="Int. J. Syst. Evol. Microbiol.">
        <title>The Global Catalogue of Microorganisms (GCM) 10K type strain sequencing project: providing services to taxonomists for standard genome sequencing and annotation.</title>
        <authorList>
            <consortium name="The Broad Institute Genomics Platform"/>
            <consortium name="The Broad Institute Genome Sequencing Center for Infectious Disease"/>
            <person name="Wu L."/>
            <person name="Ma J."/>
        </authorList>
    </citation>
    <scope>NUCLEOTIDE SEQUENCE [LARGE SCALE GENOMIC DNA]</scope>
    <source>
        <strain evidence="2 3">JCM 4395</strain>
    </source>
</reference>
<evidence type="ECO:0000313" key="3">
    <source>
        <dbReference type="Proteomes" id="UP001501777"/>
    </source>
</evidence>
<dbReference type="PROSITE" id="PS51819">
    <property type="entry name" value="VOC"/>
    <property type="match status" value="1"/>
</dbReference>
<dbReference type="InterPro" id="IPR052164">
    <property type="entry name" value="Anthracycline_SecMetBiosynth"/>
</dbReference>
<dbReference type="EMBL" id="BAAASG010000006">
    <property type="protein sequence ID" value="GAA2482763.1"/>
    <property type="molecule type" value="Genomic_DNA"/>
</dbReference>
<dbReference type="SUPFAM" id="SSF54593">
    <property type="entry name" value="Glyoxalase/Bleomycin resistance protein/Dihydroxybiphenyl dioxygenase"/>
    <property type="match status" value="2"/>
</dbReference>
<organism evidence="2 3">
    <name type="scientific">Streptomyces longisporus</name>
    <dbReference type="NCBI Taxonomy" id="1948"/>
    <lineage>
        <taxon>Bacteria</taxon>
        <taxon>Bacillati</taxon>
        <taxon>Actinomycetota</taxon>
        <taxon>Actinomycetes</taxon>
        <taxon>Kitasatosporales</taxon>
        <taxon>Streptomycetaceae</taxon>
        <taxon>Streptomyces</taxon>
    </lineage>
</organism>
<evidence type="ECO:0000313" key="2">
    <source>
        <dbReference type="EMBL" id="GAA2482763.1"/>
    </source>
</evidence>
<name>A0ABN3LHU1_STRLO</name>
<gene>
    <name evidence="2" type="ORF">GCM10010276_20080</name>
</gene>
<feature type="domain" description="VOC" evidence="1">
    <location>
        <begin position="110"/>
        <end position="222"/>
    </location>
</feature>
<dbReference type="CDD" id="cd07247">
    <property type="entry name" value="SgaA_N_like"/>
    <property type="match status" value="1"/>
</dbReference>
<keyword evidence="3" id="KW-1185">Reference proteome</keyword>
<proteinExistence type="predicted"/>
<dbReference type="Pfam" id="PF18029">
    <property type="entry name" value="Glyoxalase_6"/>
    <property type="match status" value="1"/>
</dbReference>
<dbReference type="InterPro" id="IPR037523">
    <property type="entry name" value="VOC_core"/>
</dbReference>